<dbReference type="InterPro" id="IPR036864">
    <property type="entry name" value="Zn2-C6_fun-type_DNA-bd_sf"/>
</dbReference>
<organism evidence="5 6">
    <name type="scientific">Mycena citricolor</name>
    <dbReference type="NCBI Taxonomy" id="2018698"/>
    <lineage>
        <taxon>Eukaryota</taxon>
        <taxon>Fungi</taxon>
        <taxon>Dikarya</taxon>
        <taxon>Basidiomycota</taxon>
        <taxon>Agaricomycotina</taxon>
        <taxon>Agaricomycetes</taxon>
        <taxon>Agaricomycetidae</taxon>
        <taxon>Agaricales</taxon>
        <taxon>Marasmiineae</taxon>
        <taxon>Mycenaceae</taxon>
        <taxon>Mycena</taxon>
    </lineage>
</organism>
<comment type="caution">
    <text evidence="5">The sequence shown here is derived from an EMBL/GenBank/DDBJ whole genome shotgun (WGS) entry which is preliminary data.</text>
</comment>
<keyword evidence="6" id="KW-1185">Reference proteome</keyword>
<evidence type="ECO:0000256" key="1">
    <source>
        <dbReference type="ARBA" id="ARBA00004123"/>
    </source>
</evidence>
<protein>
    <recommendedName>
        <fullName evidence="4">Zn(2)-C6 fungal-type domain-containing protein</fullName>
    </recommendedName>
</protein>
<dbReference type="Gene3D" id="4.10.240.10">
    <property type="entry name" value="Zn(2)-C6 fungal-type DNA-binding domain"/>
    <property type="match status" value="1"/>
</dbReference>
<dbReference type="InterPro" id="IPR050613">
    <property type="entry name" value="Sec_Metabolite_Reg"/>
</dbReference>
<evidence type="ECO:0000256" key="2">
    <source>
        <dbReference type="ARBA" id="ARBA00023242"/>
    </source>
</evidence>
<reference evidence="5" key="1">
    <citation type="submission" date="2023-11" db="EMBL/GenBank/DDBJ databases">
        <authorList>
            <person name="De Vega J J."/>
            <person name="De Vega J J."/>
        </authorList>
    </citation>
    <scope>NUCLEOTIDE SEQUENCE</scope>
</reference>
<accession>A0AAD2K8M0</accession>
<dbReference type="CDD" id="cd00067">
    <property type="entry name" value="GAL4"/>
    <property type="match status" value="1"/>
</dbReference>
<dbReference type="GO" id="GO:0000981">
    <property type="term" value="F:DNA-binding transcription factor activity, RNA polymerase II-specific"/>
    <property type="evidence" value="ECO:0007669"/>
    <property type="project" value="InterPro"/>
</dbReference>
<name>A0AAD2K8M0_9AGAR</name>
<proteinExistence type="predicted"/>
<dbReference type="Proteomes" id="UP001295794">
    <property type="component" value="Unassembled WGS sequence"/>
</dbReference>
<dbReference type="EMBL" id="CAVNYO010000466">
    <property type="protein sequence ID" value="CAK5283361.1"/>
    <property type="molecule type" value="Genomic_DNA"/>
</dbReference>
<feature type="region of interest" description="Disordered" evidence="3">
    <location>
        <begin position="94"/>
        <end position="127"/>
    </location>
</feature>
<evidence type="ECO:0000313" key="6">
    <source>
        <dbReference type="Proteomes" id="UP001295794"/>
    </source>
</evidence>
<dbReference type="GO" id="GO:0008270">
    <property type="term" value="F:zinc ion binding"/>
    <property type="evidence" value="ECO:0007669"/>
    <property type="project" value="InterPro"/>
</dbReference>
<gene>
    <name evidence="5" type="ORF">MYCIT1_LOCUS35830</name>
</gene>
<dbReference type="AlphaFoldDB" id="A0AAD2K8M0"/>
<keyword evidence="2" id="KW-0539">Nucleus</keyword>
<dbReference type="PROSITE" id="PS00463">
    <property type="entry name" value="ZN2_CY6_FUNGAL_1"/>
    <property type="match status" value="1"/>
</dbReference>
<comment type="subcellular location">
    <subcellularLocation>
        <location evidence="1">Nucleus</location>
    </subcellularLocation>
</comment>
<feature type="region of interest" description="Disordered" evidence="3">
    <location>
        <begin position="1"/>
        <end position="24"/>
    </location>
</feature>
<dbReference type="PANTHER" id="PTHR31001:SF81">
    <property type="entry name" value="ZN(II)2CYS6 TRANSCRIPTION FACTOR"/>
    <property type="match status" value="1"/>
</dbReference>
<sequence>MPASQASTPVPGGEEDRRKRRRNRTTHSCLNCHATKRMCDRKRPCTRCVQSGMAAHCTYQTDSAVGFDPTPRQDKSALLARISELERMVEELRASAIPETQGEEPRNSTPESSRGHMMPETSPSVPSEHWLRHAPEIDRYFTSPHTSSHPPGQAPGYLESIFPPYSNEISHGKLACHCLSEADHHRSAMELSSRLRKAADILNLDNMTAVTKSTGMRAFRKCALLFVFSASCP</sequence>
<dbReference type="GO" id="GO:0005634">
    <property type="term" value="C:nucleus"/>
    <property type="evidence" value="ECO:0007669"/>
    <property type="project" value="UniProtKB-SubCell"/>
</dbReference>
<evidence type="ECO:0000256" key="3">
    <source>
        <dbReference type="SAM" id="MobiDB-lite"/>
    </source>
</evidence>
<dbReference type="PANTHER" id="PTHR31001">
    <property type="entry name" value="UNCHARACTERIZED TRANSCRIPTIONAL REGULATORY PROTEIN"/>
    <property type="match status" value="1"/>
</dbReference>
<evidence type="ECO:0000259" key="4">
    <source>
        <dbReference type="PROSITE" id="PS50048"/>
    </source>
</evidence>
<feature type="domain" description="Zn(2)-C6 fungal-type" evidence="4">
    <location>
        <begin position="28"/>
        <end position="59"/>
    </location>
</feature>
<dbReference type="SUPFAM" id="SSF57701">
    <property type="entry name" value="Zn2/Cys6 DNA-binding domain"/>
    <property type="match status" value="1"/>
</dbReference>
<dbReference type="Pfam" id="PF00172">
    <property type="entry name" value="Zn_clus"/>
    <property type="match status" value="1"/>
</dbReference>
<dbReference type="InterPro" id="IPR001138">
    <property type="entry name" value="Zn2Cys6_DnaBD"/>
</dbReference>
<dbReference type="PROSITE" id="PS50048">
    <property type="entry name" value="ZN2_CY6_FUNGAL_2"/>
    <property type="match status" value="1"/>
</dbReference>
<dbReference type="SMART" id="SM00066">
    <property type="entry name" value="GAL4"/>
    <property type="match status" value="1"/>
</dbReference>
<evidence type="ECO:0000313" key="5">
    <source>
        <dbReference type="EMBL" id="CAK5283361.1"/>
    </source>
</evidence>